<reference evidence="3" key="1">
    <citation type="journal article" date="2014" name="Int. J. Syst. Evol. Microbiol.">
        <title>Complete genome sequence of Corynebacterium casei LMG S-19264T (=DSM 44701T), isolated from a smear-ripened cheese.</title>
        <authorList>
            <consortium name="US DOE Joint Genome Institute (JGI-PGF)"/>
            <person name="Walter F."/>
            <person name="Albersmeier A."/>
            <person name="Kalinowski J."/>
            <person name="Ruckert C."/>
        </authorList>
    </citation>
    <scope>NUCLEOTIDE SEQUENCE</scope>
    <source>
        <strain evidence="3">JCM 13583</strain>
    </source>
</reference>
<dbReference type="InterPro" id="IPR051122">
    <property type="entry name" value="SDR_DHRS6-like"/>
</dbReference>
<dbReference type="PANTHER" id="PTHR43477:SF1">
    <property type="entry name" value="DIHYDROANTICAPSIN 7-DEHYDROGENASE"/>
    <property type="match status" value="1"/>
</dbReference>
<protein>
    <submittedName>
        <fullName evidence="3">3-ketoacyl-ACP reductase</fullName>
    </submittedName>
</protein>
<comment type="similarity">
    <text evidence="1">Belongs to the short-chain dehydrogenases/reductases (SDR) family.</text>
</comment>
<dbReference type="CDD" id="cd05233">
    <property type="entry name" value="SDR_c"/>
    <property type="match status" value="1"/>
</dbReference>
<evidence type="ECO:0000313" key="4">
    <source>
        <dbReference type="Proteomes" id="UP000632195"/>
    </source>
</evidence>
<accession>A0AA37BRV3</accession>
<dbReference type="PANTHER" id="PTHR43477">
    <property type="entry name" value="DIHYDROANTICAPSIN 7-DEHYDROGENASE"/>
    <property type="match status" value="1"/>
</dbReference>
<dbReference type="InterPro" id="IPR002347">
    <property type="entry name" value="SDR_fam"/>
</dbReference>
<dbReference type="EMBL" id="BMNY01000002">
    <property type="protein sequence ID" value="GGM76234.1"/>
    <property type="molecule type" value="Genomic_DNA"/>
</dbReference>
<evidence type="ECO:0000256" key="2">
    <source>
        <dbReference type="ARBA" id="ARBA00023002"/>
    </source>
</evidence>
<dbReference type="SUPFAM" id="SSF51735">
    <property type="entry name" value="NAD(P)-binding Rossmann-fold domains"/>
    <property type="match status" value="1"/>
</dbReference>
<evidence type="ECO:0000313" key="3">
    <source>
        <dbReference type="EMBL" id="GGM76234.1"/>
    </source>
</evidence>
<dbReference type="Pfam" id="PF13561">
    <property type="entry name" value="adh_short_C2"/>
    <property type="match status" value="1"/>
</dbReference>
<comment type="caution">
    <text evidence="3">The sequence shown here is derived from an EMBL/GenBank/DDBJ whole genome shotgun (WGS) entry which is preliminary data.</text>
</comment>
<organism evidence="3 4">
    <name type="scientific">Thermogymnomonas acidicola</name>
    <dbReference type="NCBI Taxonomy" id="399579"/>
    <lineage>
        <taxon>Archaea</taxon>
        <taxon>Methanobacteriati</taxon>
        <taxon>Thermoplasmatota</taxon>
        <taxon>Thermoplasmata</taxon>
        <taxon>Thermoplasmatales</taxon>
        <taxon>Thermogymnomonas</taxon>
    </lineage>
</organism>
<proteinExistence type="inferred from homology"/>
<keyword evidence="4" id="KW-1185">Reference proteome</keyword>
<evidence type="ECO:0000256" key="1">
    <source>
        <dbReference type="ARBA" id="ARBA00006484"/>
    </source>
</evidence>
<name>A0AA37BRV3_9ARCH</name>
<dbReference type="InterPro" id="IPR036291">
    <property type="entry name" value="NAD(P)-bd_dom_sf"/>
</dbReference>
<sequence>MIGDKHIVIIGTGEHMGRATAALLLREGARVTLNSRNRARLDRLASSLGGGDRVKVVDGDVLDRDMLRSVLDKAVEKNGSIDGISVQVGGYYDETPESMEHLDEMLDVNVRLPLNVISLARDYLSRGSSIVFTSNANTLFRPRASNTPYSVTKFTMNGIVHLGAEHLKKHGIRVNAVAPGIIGEYRGLDIDYASVIGNSTTDPVAIASVVAFLLSGESSAITGAVIPVDGGARL</sequence>
<reference evidence="3" key="2">
    <citation type="submission" date="2022-09" db="EMBL/GenBank/DDBJ databases">
        <authorList>
            <person name="Sun Q."/>
            <person name="Ohkuma M."/>
        </authorList>
    </citation>
    <scope>NUCLEOTIDE SEQUENCE</scope>
    <source>
        <strain evidence="3">JCM 13583</strain>
    </source>
</reference>
<dbReference type="PRINTS" id="PR00081">
    <property type="entry name" value="GDHRDH"/>
</dbReference>
<dbReference type="AlphaFoldDB" id="A0AA37BRV3"/>
<keyword evidence="2" id="KW-0560">Oxidoreductase</keyword>
<dbReference type="Gene3D" id="3.40.50.720">
    <property type="entry name" value="NAD(P)-binding Rossmann-like Domain"/>
    <property type="match status" value="1"/>
</dbReference>
<gene>
    <name evidence="3" type="primary">fabG</name>
    <name evidence="3" type="ORF">GCM10007108_12760</name>
</gene>
<dbReference type="GO" id="GO:0016491">
    <property type="term" value="F:oxidoreductase activity"/>
    <property type="evidence" value="ECO:0007669"/>
    <property type="project" value="UniProtKB-KW"/>
</dbReference>
<dbReference type="RefSeq" id="WP_188681420.1">
    <property type="nucleotide sequence ID" value="NZ_BMNY01000002.1"/>
</dbReference>
<dbReference type="Proteomes" id="UP000632195">
    <property type="component" value="Unassembled WGS sequence"/>
</dbReference>